<dbReference type="InterPro" id="IPR003781">
    <property type="entry name" value="CoA-bd"/>
</dbReference>
<organism evidence="2 3">
    <name type="scientific">Papiliotrema laurentii</name>
    <name type="common">Cryptococcus laurentii</name>
    <dbReference type="NCBI Taxonomy" id="5418"/>
    <lineage>
        <taxon>Eukaryota</taxon>
        <taxon>Fungi</taxon>
        <taxon>Dikarya</taxon>
        <taxon>Basidiomycota</taxon>
        <taxon>Agaricomycotina</taxon>
        <taxon>Tremellomycetes</taxon>
        <taxon>Tremellales</taxon>
        <taxon>Rhynchogastremaceae</taxon>
        <taxon>Papiliotrema</taxon>
    </lineage>
</organism>
<evidence type="ECO:0000259" key="1">
    <source>
        <dbReference type="Pfam" id="PF13380"/>
    </source>
</evidence>
<feature type="domain" description="CoA-binding" evidence="1">
    <location>
        <begin position="16"/>
        <end position="141"/>
    </location>
</feature>
<name>A0AAD9L7G7_PAPLA</name>
<evidence type="ECO:0000313" key="3">
    <source>
        <dbReference type="Proteomes" id="UP001182556"/>
    </source>
</evidence>
<keyword evidence="3" id="KW-1185">Reference proteome</keyword>
<accession>A0AAD9L7G7</accession>
<reference evidence="2" key="1">
    <citation type="submission" date="2023-02" db="EMBL/GenBank/DDBJ databases">
        <title>Identification and recombinant expression of a fungal hydrolase from Papiliotrema laurentii that hydrolyzes apple cutin and clears colloidal polyester polyurethane.</title>
        <authorList>
            <consortium name="DOE Joint Genome Institute"/>
            <person name="Roman V.A."/>
            <person name="Bojanowski C."/>
            <person name="Crable B.R."/>
            <person name="Wagner D.N."/>
            <person name="Hung C.S."/>
            <person name="Nadeau L.J."/>
            <person name="Schratz L."/>
            <person name="Haridas S."/>
            <person name="Pangilinan J."/>
            <person name="Lipzen A."/>
            <person name="Na H."/>
            <person name="Yan M."/>
            <person name="Ng V."/>
            <person name="Grigoriev I.V."/>
            <person name="Spatafora J.W."/>
            <person name="Barlow D."/>
            <person name="Biffinger J."/>
            <person name="Kelley-Loughnane N."/>
            <person name="Varaljay V.A."/>
            <person name="Crookes-Goodson W.J."/>
        </authorList>
    </citation>
    <scope>NUCLEOTIDE SEQUENCE</scope>
    <source>
        <strain evidence="2">5307AH</strain>
    </source>
</reference>
<dbReference type="InterPro" id="IPR036291">
    <property type="entry name" value="NAD(P)-bd_dom_sf"/>
</dbReference>
<dbReference type="Gene3D" id="3.40.50.720">
    <property type="entry name" value="NAD(P)-binding Rossmann-like Domain"/>
    <property type="match status" value="1"/>
</dbReference>
<protein>
    <recommendedName>
        <fullName evidence="1">CoA-binding domain-containing protein</fullName>
    </recommendedName>
</protein>
<dbReference type="SUPFAM" id="SSF51735">
    <property type="entry name" value="NAD(P)-binding Rossmann-fold domains"/>
    <property type="match status" value="1"/>
</dbReference>
<dbReference type="Pfam" id="PF13380">
    <property type="entry name" value="CoA_binding_2"/>
    <property type="match status" value="1"/>
</dbReference>
<dbReference type="PANTHER" id="PTHR33303">
    <property type="entry name" value="CYTOPLASMIC PROTEIN-RELATED"/>
    <property type="match status" value="1"/>
</dbReference>
<comment type="caution">
    <text evidence="2">The sequence shown here is derived from an EMBL/GenBank/DDBJ whole genome shotgun (WGS) entry which is preliminary data.</text>
</comment>
<dbReference type="PANTHER" id="PTHR33303:SF2">
    <property type="entry name" value="COA-BINDING DOMAIN-CONTAINING PROTEIN"/>
    <property type="match status" value="1"/>
</dbReference>
<dbReference type="Proteomes" id="UP001182556">
    <property type="component" value="Unassembled WGS sequence"/>
</dbReference>
<dbReference type="EMBL" id="JAODAN010000003">
    <property type="protein sequence ID" value="KAK1925898.1"/>
    <property type="molecule type" value="Genomic_DNA"/>
</dbReference>
<evidence type="ECO:0000313" key="2">
    <source>
        <dbReference type="EMBL" id="KAK1925898.1"/>
    </source>
</evidence>
<proteinExistence type="predicted"/>
<sequence length="158" mass="17279">MGVITPSIKHFLSAEKFAVIGSVITDPTRWDYKVLRWYKDRGLAVTPVRYNRPGDQVEGLEIIGDPTLLPDLSKTSLSIIIRPSSGLEILSRLFPTPATGHEPHGVWFQPGADDSSIAEFVRARGLEDKVVLGGRCVLVDGDRGLQAVAEEKNEGSKL</sequence>
<gene>
    <name evidence="2" type="ORF">DB88DRAFT_217745</name>
</gene>
<dbReference type="AlphaFoldDB" id="A0AAD9L7G7"/>